<dbReference type="PANTHER" id="PTHR24198">
    <property type="entry name" value="ANKYRIN REPEAT AND PROTEIN KINASE DOMAIN-CONTAINING PROTEIN"/>
    <property type="match status" value="1"/>
</dbReference>
<feature type="repeat" description="ANK" evidence="3">
    <location>
        <begin position="57"/>
        <end position="89"/>
    </location>
</feature>
<evidence type="ECO:0000313" key="5">
    <source>
        <dbReference type="EMBL" id="KAJ3474276.1"/>
    </source>
</evidence>
<dbReference type="SUPFAM" id="SSF48403">
    <property type="entry name" value="Ankyrin repeat"/>
    <property type="match status" value="2"/>
</dbReference>
<dbReference type="AlphaFoldDB" id="A0AAD5Y7G9"/>
<keyword evidence="6" id="KW-1185">Reference proteome</keyword>
<dbReference type="SMART" id="SM00248">
    <property type="entry name" value="ANK"/>
    <property type="match status" value="5"/>
</dbReference>
<proteinExistence type="predicted"/>
<evidence type="ECO:0008006" key="7">
    <source>
        <dbReference type="Google" id="ProtNLM"/>
    </source>
</evidence>
<keyword evidence="1" id="KW-0677">Repeat</keyword>
<dbReference type="Proteomes" id="UP001212997">
    <property type="component" value="Unassembled WGS sequence"/>
</dbReference>
<comment type="caution">
    <text evidence="5">The sequence shown here is derived from an EMBL/GenBank/DDBJ whole genome shotgun (WGS) entry which is preliminary data.</text>
</comment>
<dbReference type="InterPro" id="IPR002110">
    <property type="entry name" value="Ankyrin_rpt"/>
</dbReference>
<feature type="repeat" description="ANK" evidence="3">
    <location>
        <begin position="208"/>
        <end position="242"/>
    </location>
</feature>
<dbReference type="InterPro" id="IPR036770">
    <property type="entry name" value="Ankyrin_rpt-contain_sf"/>
</dbReference>
<keyword evidence="2 3" id="KW-0040">ANK repeat</keyword>
<dbReference type="EMBL" id="JANAWD010001103">
    <property type="protein sequence ID" value="KAJ3474276.1"/>
    <property type="molecule type" value="Genomic_DNA"/>
</dbReference>
<evidence type="ECO:0000313" key="6">
    <source>
        <dbReference type="Proteomes" id="UP001212997"/>
    </source>
</evidence>
<gene>
    <name evidence="5" type="ORF">NLI96_g12549</name>
</gene>
<feature type="region of interest" description="Disordered" evidence="4">
    <location>
        <begin position="775"/>
        <end position="797"/>
    </location>
</feature>
<dbReference type="PROSITE" id="PS50088">
    <property type="entry name" value="ANK_REPEAT"/>
    <property type="match status" value="2"/>
</dbReference>
<feature type="region of interest" description="Disordered" evidence="4">
    <location>
        <begin position="598"/>
        <end position="617"/>
    </location>
</feature>
<dbReference type="Gene3D" id="1.25.40.20">
    <property type="entry name" value="Ankyrin repeat-containing domain"/>
    <property type="match status" value="2"/>
</dbReference>
<reference evidence="5" key="1">
    <citation type="submission" date="2022-07" db="EMBL/GenBank/DDBJ databases">
        <title>Genome Sequence of Physisporinus lineatus.</title>
        <authorList>
            <person name="Buettner E."/>
        </authorList>
    </citation>
    <scope>NUCLEOTIDE SEQUENCE</scope>
    <source>
        <strain evidence="5">VT162</strain>
    </source>
</reference>
<dbReference type="Pfam" id="PF12796">
    <property type="entry name" value="Ank_2"/>
    <property type="match status" value="1"/>
</dbReference>
<organism evidence="5 6">
    <name type="scientific">Meripilus lineatus</name>
    <dbReference type="NCBI Taxonomy" id="2056292"/>
    <lineage>
        <taxon>Eukaryota</taxon>
        <taxon>Fungi</taxon>
        <taxon>Dikarya</taxon>
        <taxon>Basidiomycota</taxon>
        <taxon>Agaricomycotina</taxon>
        <taxon>Agaricomycetes</taxon>
        <taxon>Polyporales</taxon>
        <taxon>Meripilaceae</taxon>
        <taxon>Meripilus</taxon>
    </lineage>
</organism>
<sequence>MLLEHSEISLQVLNAPQGVIRGATPLGLAAWLDIPEAVRILLEHCPGMVAVDGMDAFGATALMYAARDGGVRVMQYLLVNGARPDYRDIHHRTSVQHALRHPQALWLCECALRRHRSRETINEANKRHLVHTDANVDDLLAAIPLAHLHPRFHQPPVQEITSMTHSLISAIHAGDVHWLHSVLYSSIHSKTTLSSSIPALLINAQDEHGWSPIHYCVSVEEPNRAILDVLYRSGADVSLYTSENDTPLHCLAFRARPSDTTSIHSFVRHFVHDLRAPMSATNGRKETCIHVAAQYGQSVEVLAALLACDPTGEVREMHNAEGFTAAEVCKPEFRALFGLEIERCTSSLSVRTIKASTTSTRSSASLASIVAQNISFEVSKKQEDSEYVMNISGLQDRLWMVGEMGDELILHLKSRVDDLLGDLKLMRQKLQQVNGVVDGVTRMIECTFGERFMEIERSWDQPDSVRRRTTDSADSETTAVSETGFVVLRKKTSEAVIKIKKVDVAVSACLDDEISRQPKVKGASAQVPPTPPIIVHPAPVDARKFGTVRNPLAEYELNRLTPSAEENGFRKLVSPWMKDLPKRKSKVNLRMKSMENIRAASASPVDPENPKKDSSKSTIKLKSWFKKKVQAEPHMPLVLVRDLDEENCPVGHEVKGSTCHTRNAMSISAHLRPRSSKIISPARRNDRETARRIIASCGKDLSRIQETVKNQREASLDRLQLIQQLGGLNASHISLLCSAQSEDSFEEDEGDDSFDFLPVTNPSSPRDSVLVFPRPPPSSNSSVVSLNSRASTLTKGDDEEELRTLRRLIMRKIDTRIDSAVEEIEKVNHWLRVVRETAVGLKKNTQI</sequence>
<protein>
    <recommendedName>
        <fullName evidence="7">Ankyrin</fullName>
    </recommendedName>
</protein>
<dbReference type="PROSITE" id="PS50297">
    <property type="entry name" value="ANK_REP_REGION"/>
    <property type="match status" value="1"/>
</dbReference>
<dbReference type="PANTHER" id="PTHR24198:SF165">
    <property type="entry name" value="ANKYRIN REPEAT-CONTAINING PROTEIN-RELATED"/>
    <property type="match status" value="1"/>
</dbReference>
<evidence type="ECO:0000256" key="4">
    <source>
        <dbReference type="SAM" id="MobiDB-lite"/>
    </source>
</evidence>
<evidence type="ECO:0000256" key="2">
    <source>
        <dbReference type="ARBA" id="ARBA00023043"/>
    </source>
</evidence>
<feature type="compositionally biased region" description="Low complexity" evidence="4">
    <location>
        <begin position="779"/>
        <end position="791"/>
    </location>
</feature>
<evidence type="ECO:0000256" key="1">
    <source>
        <dbReference type="ARBA" id="ARBA00022737"/>
    </source>
</evidence>
<name>A0AAD5Y7G9_9APHY</name>
<evidence type="ECO:0000256" key="3">
    <source>
        <dbReference type="PROSITE-ProRule" id="PRU00023"/>
    </source>
</evidence>
<accession>A0AAD5Y7G9</accession>